<name>A0A0H5RNZ8_9MYCO</name>
<evidence type="ECO:0000256" key="2">
    <source>
        <dbReference type="ARBA" id="ARBA00023002"/>
    </source>
</evidence>
<organism evidence="3 4">
    <name type="scientific">Mycolicibacterium neworleansense</name>
    <dbReference type="NCBI Taxonomy" id="146018"/>
    <lineage>
        <taxon>Bacteria</taxon>
        <taxon>Bacillati</taxon>
        <taxon>Actinomycetota</taxon>
        <taxon>Actinomycetes</taxon>
        <taxon>Mycobacteriales</taxon>
        <taxon>Mycobacteriaceae</taxon>
        <taxon>Mycolicibacterium</taxon>
    </lineage>
</organism>
<dbReference type="PANTHER" id="PTHR43639">
    <property type="entry name" value="OXIDOREDUCTASE, SHORT-CHAIN DEHYDROGENASE/REDUCTASE FAMILY (AFU_ORTHOLOGUE AFUA_5G02870)"/>
    <property type="match status" value="1"/>
</dbReference>
<dbReference type="Gene3D" id="3.40.50.720">
    <property type="entry name" value="NAD(P)-binding Rossmann-like Domain"/>
    <property type="match status" value="1"/>
</dbReference>
<dbReference type="SUPFAM" id="SSF51735">
    <property type="entry name" value="NAD(P)-binding Rossmann-fold domains"/>
    <property type="match status" value="1"/>
</dbReference>
<evidence type="ECO:0000256" key="1">
    <source>
        <dbReference type="ARBA" id="ARBA00006484"/>
    </source>
</evidence>
<reference evidence="4" key="1">
    <citation type="submission" date="2015-07" db="EMBL/GenBank/DDBJ databases">
        <authorList>
            <person name="Urmite Genomes"/>
        </authorList>
    </citation>
    <scope>NUCLEOTIDE SEQUENCE [LARGE SCALE GENOMIC DNA]</scope>
    <source>
        <strain evidence="4">type strain: ATCC 49404</strain>
    </source>
</reference>
<dbReference type="InterPro" id="IPR036291">
    <property type="entry name" value="NAD(P)-bd_dom_sf"/>
</dbReference>
<dbReference type="OrthoDB" id="154414at2"/>
<evidence type="ECO:0000313" key="4">
    <source>
        <dbReference type="Proteomes" id="UP000199147"/>
    </source>
</evidence>
<comment type="similarity">
    <text evidence="1">Belongs to the short-chain dehydrogenases/reductases (SDR) family.</text>
</comment>
<sequence length="245" mass="24435">MSLTSKVALVTGGSRGIGAAIAQRLAADGADVAITYNSSPQRAAAVVDAITLSGAKAVALQVDSAAPDAARRAVDAVIATFGRLDILVNNAGVFPTGPLDQISADDIDQAIDLHVRAPLLFSQAAAAVMGEGGRIITIGSTLADRTPAPGITLYSATKAAAAGLTRGLARDLGPRGITANVVHPGNTDTEMNPAESPDAAAELPNIPLGRYGQASEIAAAVAYLAGPDATYVNGTTLTVDGGINA</sequence>
<dbReference type="STRING" id="146018.BN2156_02754"/>
<proteinExistence type="inferred from homology"/>
<dbReference type="InterPro" id="IPR002347">
    <property type="entry name" value="SDR_fam"/>
</dbReference>
<dbReference type="PRINTS" id="PR00080">
    <property type="entry name" value="SDRFAMILY"/>
</dbReference>
<dbReference type="AlphaFoldDB" id="A0A0H5RNZ8"/>
<dbReference type="Proteomes" id="UP000199147">
    <property type="component" value="Unassembled WGS sequence"/>
</dbReference>
<dbReference type="PANTHER" id="PTHR43639:SF1">
    <property type="entry name" value="SHORT-CHAIN DEHYDROGENASE_REDUCTASE FAMILY PROTEIN"/>
    <property type="match status" value="1"/>
</dbReference>
<dbReference type="EMBL" id="CWKH01000001">
    <property type="protein sequence ID" value="CRZ15890.1"/>
    <property type="molecule type" value="Genomic_DNA"/>
</dbReference>
<dbReference type="RefSeq" id="WP_090514613.1">
    <property type="nucleotide sequence ID" value="NZ_CWKH01000001.1"/>
</dbReference>
<dbReference type="FunFam" id="3.40.50.720:FF:000084">
    <property type="entry name" value="Short-chain dehydrogenase reductase"/>
    <property type="match status" value="1"/>
</dbReference>
<dbReference type="Pfam" id="PF13561">
    <property type="entry name" value="adh_short_C2"/>
    <property type="match status" value="1"/>
</dbReference>
<evidence type="ECO:0000313" key="3">
    <source>
        <dbReference type="EMBL" id="CRZ15890.1"/>
    </source>
</evidence>
<keyword evidence="4" id="KW-1185">Reference proteome</keyword>
<dbReference type="PRINTS" id="PR00081">
    <property type="entry name" value="GDHRDH"/>
</dbReference>
<dbReference type="GO" id="GO:0016491">
    <property type="term" value="F:oxidoreductase activity"/>
    <property type="evidence" value="ECO:0007669"/>
    <property type="project" value="UniProtKB-KW"/>
</dbReference>
<protein>
    <submittedName>
        <fullName evidence="3">Dehydrogenase</fullName>
    </submittedName>
</protein>
<keyword evidence="2" id="KW-0560">Oxidoreductase</keyword>
<accession>A0A0H5RNZ8</accession>
<gene>
    <name evidence="3" type="ORF">BN2156_02754</name>
</gene>